<evidence type="ECO:0000256" key="2">
    <source>
        <dbReference type="SAM" id="Phobius"/>
    </source>
</evidence>
<organism evidence="3 4">
    <name type="scientific">Fusarium zealandicum</name>
    <dbReference type="NCBI Taxonomy" id="1053134"/>
    <lineage>
        <taxon>Eukaryota</taxon>
        <taxon>Fungi</taxon>
        <taxon>Dikarya</taxon>
        <taxon>Ascomycota</taxon>
        <taxon>Pezizomycotina</taxon>
        <taxon>Sordariomycetes</taxon>
        <taxon>Hypocreomycetidae</taxon>
        <taxon>Hypocreales</taxon>
        <taxon>Nectriaceae</taxon>
        <taxon>Fusarium</taxon>
        <taxon>Fusarium staphyleae species complex</taxon>
    </lineage>
</organism>
<feature type="transmembrane region" description="Helical" evidence="2">
    <location>
        <begin position="92"/>
        <end position="114"/>
    </location>
</feature>
<evidence type="ECO:0000256" key="1">
    <source>
        <dbReference type="SAM" id="MobiDB-lite"/>
    </source>
</evidence>
<keyword evidence="2" id="KW-1133">Transmembrane helix</keyword>
<reference evidence="3" key="2">
    <citation type="submission" date="2020-05" db="EMBL/GenBank/DDBJ databases">
        <authorList>
            <person name="Kim H.-S."/>
            <person name="Proctor R.H."/>
            <person name="Brown D.W."/>
        </authorList>
    </citation>
    <scope>NUCLEOTIDE SEQUENCE</scope>
    <source>
        <strain evidence="3">NRRL 22465</strain>
    </source>
</reference>
<sequence>MHTSSPRPTHHPLMALLRRIYRPVGFTKGYSFALWLIFGGGFFAFTLSRFMYLDFDGVLCPSKPRDDRPGGSQGAVPGECYYFQRAAGKAGIIMHLAGILPASVLAVLQFVPVIRHKALILHRINGYIVLLLSTVGMAGVFMIAKDSFGGTLDMQAATGASSIIFILCMVLGYYNIKRLQLEQHRAWMLRGWTVAGFILTMRVISIIMATITSKTEPYYSVTPCSVLDFMFRRNQSTVEALYPDCASFYTGEFPDQRVIVRGEFGGDRPDRTAAGLNTSFGAGAWLALLLHCVAAEIYIHLTPAEAERLRRISYRRQLQAGMKDPGNAGLTVQKLGDAEPWSCPDDNTSFYSGGGAVDGRRPASSDDLPPEKP</sequence>
<name>A0A8H4XIP6_9HYPO</name>
<feature type="transmembrane region" description="Helical" evidence="2">
    <location>
        <begin position="156"/>
        <end position="176"/>
    </location>
</feature>
<dbReference type="Proteomes" id="UP000635477">
    <property type="component" value="Unassembled WGS sequence"/>
</dbReference>
<accession>A0A8H4XIP6</accession>
<comment type="caution">
    <text evidence="3">The sequence shown here is derived from an EMBL/GenBank/DDBJ whole genome shotgun (WGS) entry which is preliminary data.</text>
</comment>
<dbReference type="OrthoDB" id="193478at2759"/>
<feature type="transmembrane region" description="Helical" evidence="2">
    <location>
        <begin position="282"/>
        <end position="301"/>
    </location>
</feature>
<feature type="region of interest" description="Disordered" evidence="1">
    <location>
        <begin position="323"/>
        <end position="373"/>
    </location>
</feature>
<keyword evidence="4" id="KW-1185">Reference proteome</keyword>
<keyword evidence="2" id="KW-0812">Transmembrane</keyword>
<evidence type="ECO:0008006" key="5">
    <source>
        <dbReference type="Google" id="ProtNLM"/>
    </source>
</evidence>
<evidence type="ECO:0000313" key="3">
    <source>
        <dbReference type="EMBL" id="KAF4976827.1"/>
    </source>
</evidence>
<feature type="transmembrane region" description="Helical" evidence="2">
    <location>
        <begin position="32"/>
        <end position="52"/>
    </location>
</feature>
<dbReference type="Pfam" id="PF10067">
    <property type="entry name" value="DUF2306"/>
    <property type="match status" value="1"/>
</dbReference>
<feature type="transmembrane region" description="Helical" evidence="2">
    <location>
        <begin position="188"/>
        <end position="211"/>
    </location>
</feature>
<dbReference type="EMBL" id="JABEYC010000485">
    <property type="protein sequence ID" value="KAF4976827.1"/>
    <property type="molecule type" value="Genomic_DNA"/>
</dbReference>
<dbReference type="AlphaFoldDB" id="A0A8H4XIP6"/>
<feature type="transmembrane region" description="Helical" evidence="2">
    <location>
        <begin position="126"/>
        <end position="144"/>
    </location>
</feature>
<protein>
    <recommendedName>
        <fullName evidence="5">Microtubule associated protein</fullName>
    </recommendedName>
</protein>
<reference evidence="3" key="1">
    <citation type="journal article" date="2020" name="BMC Genomics">
        <title>Correction to: Identification and distribution of gene clusters required for synthesis of sphingolipid metabolism inhibitors in diverse species of the filamentous fungus Fusarium.</title>
        <authorList>
            <person name="Kim H.S."/>
            <person name="Lohmar J.M."/>
            <person name="Busman M."/>
            <person name="Brown D.W."/>
            <person name="Naumann T.A."/>
            <person name="Divon H.H."/>
            <person name="Lysoe E."/>
            <person name="Uhlig S."/>
            <person name="Proctor R.H."/>
        </authorList>
    </citation>
    <scope>NUCLEOTIDE SEQUENCE</scope>
    <source>
        <strain evidence="3">NRRL 22465</strain>
    </source>
</reference>
<feature type="compositionally biased region" description="Basic and acidic residues" evidence="1">
    <location>
        <begin position="358"/>
        <end position="373"/>
    </location>
</feature>
<dbReference type="InterPro" id="IPR018750">
    <property type="entry name" value="DUF2306_membrane"/>
</dbReference>
<keyword evidence="2" id="KW-0472">Membrane</keyword>
<proteinExistence type="predicted"/>
<evidence type="ECO:0000313" key="4">
    <source>
        <dbReference type="Proteomes" id="UP000635477"/>
    </source>
</evidence>
<gene>
    <name evidence="3" type="ORF">FZEAL_6568</name>
</gene>